<sequence>MGIDLKEWGVSMKHALVIGGSGILANTSLWLADEGFTVSVIGRDNHKLSKLTGMSKNIIPISVDYYNERLFSSEIHNSITTNGPYDLVVRWIHNNDKQIIDTISSEIRKVTNEGWNLFHILGSNSNLEDIRSKMDYIENCDYHQIQLGFIMENDKSRWLTHDEISNGVINGIKSNSKKYLVGTLTPWSKKP</sequence>
<dbReference type="EMBL" id="LWMH01000002">
    <property type="protein sequence ID" value="KZS44027.1"/>
    <property type="molecule type" value="Genomic_DNA"/>
</dbReference>
<reference evidence="1" key="1">
    <citation type="journal article" date="2016" name="Genome Announc.">
        <title>Draft genomes of two strains of Paenibacillus glucanolyticus with capability to degrade lignocellulose.</title>
        <authorList>
            <person name="Mathews S.L."/>
            <person name="Pawlak J."/>
            <person name="Grunden A.M."/>
        </authorList>
    </citation>
    <scope>NUCLEOTIDE SEQUENCE [LARGE SCALE GENOMIC DNA]</scope>
    <source>
        <strain evidence="1">SLM1</strain>
    </source>
</reference>
<keyword evidence="2" id="KW-1185">Reference proteome</keyword>
<organism evidence="1 2">
    <name type="scientific">Paenibacillus glucanolyticus</name>
    <dbReference type="NCBI Taxonomy" id="59843"/>
    <lineage>
        <taxon>Bacteria</taxon>
        <taxon>Bacillati</taxon>
        <taxon>Bacillota</taxon>
        <taxon>Bacilli</taxon>
        <taxon>Bacillales</taxon>
        <taxon>Paenibacillaceae</taxon>
        <taxon>Paenibacillus</taxon>
    </lineage>
</organism>
<dbReference type="OrthoDB" id="7922774at2"/>
<dbReference type="STRING" id="59843.A3958_00815"/>
<dbReference type="Proteomes" id="UP000076796">
    <property type="component" value="Unassembled WGS sequence"/>
</dbReference>
<dbReference type="AlphaFoldDB" id="A0A163EUK3"/>
<dbReference type="InterPro" id="IPR036291">
    <property type="entry name" value="NAD(P)-bd_dom_sf"/>
</dbReference>
<dbReference type="RefSeq" id="WP_082834435.1">
    <property type="nucleotide sequence ID" value="NZ_LWMH01000002.1"/>
</dbReference>
<protein>
    <recommendedName>
        <fullName evidence="3">Short-chain dehydrogenase</fullName>
    </recommendedName>
</protein>
<evidence type="ECO:0000313" key="1">
    <source>
        <dbReference type="EMBL" id="KZS44027.1"/>
    </source>
</evidence>
<accession>A0A163EUK3</accession>
<dbReference type="SUPFAM" id="SSF51735">
    <property type="entry name" value="NAD(P)-binding Rossmann-fold domains"/>
    <property type="match status" value="1"/>
</dbReference>
<name>A0A163EUK3_9BACL</name>
<evidence type="ECO:0008006" key="3">
    <source>
        <dbReference type="Google" id="ProtNLM"/>
    </source>
</evidence>
<dbReference type="NCBIfam" id="NF006168">
    <property type="entry name" value="PRK08309.1"/>
    <property type="match status" value="1"/>
</dbReference>
<gene>
    <name evidence="1" type="ORF">AWU65_28550</name>
</gene>
<comment type="caution">
    <text evidence="1">The sequence shown here is derived from an EMBL/GenBank/DDBJ whole genome shotgun (WGS) entry which is preliminary data.</text>
</comment>
<evidence type="ECO:0000313" key="2">
    <source>
        <dbReference type="Proteomes" id="UP000076796"/>
    </source>
</evidence>
<proteinExistence type="predicted"/>